<gene>
    <name evidence="1" type="ORF">DFP72DRAFT_1166620</name>
</gene>
<dbReference type="Proteomes" id="UP000521943">
    <property type="component" value="Unassembled WGS sequence"/>
</dbReference>
<proteinExistence type="predicted"/>
<dbReference type="SUPFAM" id="SSF69318">
    <property type="entry name" value="Integrin alpha N-terminal domain"/>
    <property type="match status" value="2"/>
</dbReference>
<sequence length="470" mass="50594">MGRDSVVTQTLPVPVDRVGTADIVGFGQNGVVILRNSVRPGIRLVISDFGYNAGGWRVEKHVRLVGDTTGNNRADIIGFGGAGVFISRNNGNNTFGPQFLAINDFGEANGWTNTRHIRYVADLRKKGLVDIIGFADPGVLVSLNNGNGTYSATCLALGEFGYNAGEWRLERHLRFLADTTGDGLPDIVGFGNASVIVAVNRGDGTFRPGKSVSNNFTYNSGEWRVENHPRTVADLTGDGRVDIIGFGNAGVHVALNNGDGSFRAPRLAVSDFGFQQGWRVDQHPRFVADLNGDGRGDIVGFGFEGVYVSRNNGDGTFQPTVLALKDFGFDQGWRVDKHPRYLADLTGDGSADIIGFGEDSVWVSYNDGNGNFGPVQKLTDIFAFSGGQWSVDKTNNLYAPYHAVTVPSFFRVPSPAITPRLTHPIFDFQMDSFTSIFSILSNTAADDVVVSVPSDEETNKQGSGGYCTIA</sequence>
<reference evidence="1 2" key="1">
    <citation type="submission" date="2020-07" db="EMBL/GenBank/DDBJ databases">
        <title>Comparative genomics of pyrophilous fungi reveals a link between fire events and developmental genes.</title>
        <authorList>
            <consortium name="DOE Joint Genome Institute"/>
            <person name="Steindorff A.S."/>
            <person name="Carver A."/>
            <person name="Calhoun S."/>
            <person name="Stillman K."/>
            <person name="Liu H."/>
            <person name="Lipzen A."/>
            <person name="Pangilinan J."/>
            <person name="Labutti K."/>
            <person name="Bruns T.D."/>
            <person name="Grigoriev I.V."/>
        </authorList>
    </citation>
    <scope>NUCLEOTIDE SEQUENCE [LARGE SCALE GENOMIC DNA]</scope>
    <source>
        <strain evidence="1 2">CBS 144469</strain>
    </source>
</reference>
<dbReference type="AlphaFoldDB" id="A0A8H6MC70"/>
<name>A0A8H6MC70_9AGAR</name>
<dbReference type="EMBL" id="JACGCI010000014">
    <property type="protein sequence ID" value="KAF6759756.1"/>
    <property type="molecule type" value="Genomic_DNA"/>
</dbReference>
<protein>
    <submittedName>
        <fullName evidence="1">Lectin 2</fullName>
    </submittedName>
</protein>
<accession>A0A8H6MC70</accession>
<evidence type="ECO:0000313" key="1">
    <source>
        <dbReference type="EMBL" id="KAF6759756.1"/>
    </source>
</evidence>
<keyword evidence="2" id="KW-1185">Reference proteome</keyword>
<dbReference type="Gene3D" id="2.40.128.340">
    <property type="match status" value="1"/>
</dbReference>
<comment type="caution">
    <text evidence="1">The sequence shown here is derived from an EMBL/GenBank/DDBJ whole genome shotgun (WGS) entry which is preliminary data.</text>
</comment>
<organism evidence="1 2">
    <name type="scientific">Ephemerocybe angulata</name>
    <dbReference type="NCBI Taxonomy" id="980116"/>
    <lineage>
        <taxon>Eukaryota</taxon>
        <taxon>Fungi</taxon>
        <taxon>Dikarya</taxon>
        <taxon>Basidiomycota</taxon>
        <taxon>Agaricomycotina</taxon>
        <taxon>Agaricomycetes</taxon>
        <taxon>Agaricomycetidae</taxon>
        <taxon>Agaricales</taxon>
        <taxon>Agaricineae</taxon>
        <taxon>Psathyrellaceae</taxon>
        <taxon>Ephemerocybe</taxon>
    </lineage>
</organism>
<dbReference type="OrthoDB" id="3153136at2759"/>
<dbReference type="PANTHER" id="PTHR44103">
    <property type="entry name" value="PROPROTEIN CONVERTASE P"/>
    <property type="match status" value="1"/>
</dbReference>
<evidence type="ECO:0000313" key="2">
    <source>
        <dbReference type="Proteomes" id="UP000521943"/>
    </source>
</evidence>
<dbReference type="PANTHER" id="PTHR44103:SF1">
    <property type="entry name" value="PROPROTEIN CONVERTASE P"/>
    <property type="match status" value="1"/>
</dbReference>
<dbReference type="InterPro" id="IPR028994">
    <property type="entry name" value="Integrin_alpha_N"/>
</dbReference>